<reference evidence="2 3" key="1">
    <citation type="submission" date="2016-12" db="EMBL/GenBank/DDBJ databases">
        <authorList>
            <person name="Song W.-J."/>
            <person name="Kurnit D.M."/>
        </authorList>
    </citation>
    <scope>NUCLEOTIDE SEQUENCE [LARGE SCALE GENOMIC DNA]</scope>
    <source>
        <strain evidence="2 3">IMCC3135</strain>
    </source>
</reference>
<dbReference type="SUPFAM" id="SSF54427">
    <property type="entry name" value="NTF2-like"/>
    <property type="match status" value="2"/>
</dbReference>
<dbReference type="EMBL" id="CP018632">
    <property type="protein sequence ID" value="ASJ74151.1"/>
    <property type="molecule type" value="Genomic_DNA"/>
</dbReference>
<feature type="domain" description="SnoaL-like" evidence="1">
    <location>
        <begin position="43"/>
        <end position="136"/>
    </location>
</feature>
<dbReference type="KEGG" id="gai:IMCC3135_20365"/>
<dbReference type="RefSeq" id="WP_088919223.1">
    <property type="nucleotide sequence ID" value="NZ_CP018632.1"/>
</dbReference>
<proteinExistence type="predicted"/>
<accession>A0A2Z2NVU0</accession>
<sequence length="291" mass="31639">MLNTRTLLPIGLVALALVGCSDDDDNSSNTTLEPTQTERALAVLDSIASGDITDFTAFVSADNYTQHNLGFPDGRATLSEAIDSGALSGTTVENVRVFEDNDIVFLHSIYGGTWNGGVPQVGFDVFRFEEGQVVEHWDNLANVEDDGDDSTQTNGTLTIDTTVDTESSRTLVANTMQALFINGEWSTVTDYFDEENYQQHSVGAGTDFTGISQIAASIPEGSPFYSSMEYLYADHDFVLTMSEGFPDADTGLSDAYYDLFRVADGQIVEHWDIIQSIPDESTWANLTSSPP</sequence>
<dbReference type="PROSITE" id="PS51257">
    <property type="entry name" value="PROKAR_LIPOPROTEIN"/>
    <property type="match status" value="1"/>
</dbReference>
<protein>
    <recommendedName>
        <fullName evidence="1">SnoaL-like domain-containing protein</fullName>
    </recommendedName>
</protein>
<dbReference type="Pfam" id="PF12680">
    <property type="entry name" value="SnoaL_2"/>
    <property type="match status" value="1"/>
</dbReference>
<dbReference type="Proteomes" id="UP000250079">
    <property type="component" value="Chromosome"/>
</dbReference>
<dbReference type="AlphaFoldDB" id="A0A2Z2NVU0"/>
<dbReference type="OrthoDB" id="9812089at2"/>
<gene>
    <name evidence="2" type="ORF">IMCC3135_20365</name>
</gene>
<evidence type="ECO:0000313" key="2">
    <source>
        <dbReference type="EMBL" id="ASJ74151.1"/>
    </source>
</evidence>
<name>A0A2Z2NVU0_9GAMM</name>
<organism evidence="2 3">
    <name type="scientific">Granulosicoccus antarcticus IMCC3135</name>
    <dbReference type="NCBI Taxonomy" id="1192854"/>
    <lineage>
        <taxon>Bacteria</taxon>
        <taxon>Pseudomonadati</taxon>
        <taxon>Pseudomonadota</taxon>
        <taxon>Gammaproteobacteria</taxon>
        <taxon>Chromatiales</taxon>
        <taxon>Granulosicoccaceae</taxon>
        <taxon>Granulosicoccus</taxon>
    </lineage>
</organism>
<evidence type="ECO:0000313" key="3">
    <source>
        <dbReference type="Proteomes" id="UP000250079"/>
    </source>
</evidence>
<dbReference type="InterPro" id="IPR032710">
    <property type="entry name" value="NTF2-like_dom_sf"/>
</dbReference>
<dbReference type="Gene3D" id="3.10.450.50">
    <property type="match status" value="2"/>
</dbReference>
<keyword evidence="3" id="KW-1185">Reference proteome</keyword>
<evidence type="ECO:0000259" key="1">
    <source>
        <dbReference type="Pfam" id="PF12680"/>
    </source>
</evidence>
<dbReference type="InterPro" id="IPR037401">
    <property type="entry name" value="SnoaL-like"/>
</dbReference>